<name>A0ABR2FCV3_9ROSI</name>
<accession>A0ABR2FCV3</accession>
<comment type="caution">
    <text evidence="2">The sequence shown here is derived from an EMBL/GenBank/DDBJ whole genome shotgun (WGS) entry which is preliminary data.</text>
</comment>
<sequence length="152" mass="16708">MKRRDNNAAIPPLQKKKHNDPSLHQGVIELDDISALKVQISSLQNKIKNMEGTNKVAPIQLAQQTNLSMGERGDHVLCLTGETVGRPCGSIRSVDMCQLSLACSDGLARCRRRGNRPAEGTMGQAGQLWRIGSMVRLDHPIGFKSWSYTGLM</sequence>
<keyword evidence="3" id="KW-1185">Reference proteome</keyword>
<protein>
    <submittedName>
        <fullName evidence="2">Uncharacterized protein</fullName>
    </submittedName>
</protein>
<dbReference type="EMBL" id="JBBPBM010000006">
    <property type="protein sequence ID" value="KAK8578720.1"/>
    <property type="molecule type" value="Genomic_DNA"/>
</dbReference>
<evidence type="ECO:0000256" key="1">
    <source>
        <dbReference type="SAM" id="MobiDB-lite"/>
    </source>
</evidence>
<evidence type="ECO:0000313" key="2">
    <source>
        <dbReference type="EMBL" id="KAK8578720.1"/>
    </source>
</evidence>
<proteinExistence type="predicted"/>
<gene>
    <name evidence="2" type="ORF">V6N12_069064</name>
</gene>
<reference evidence="2 3" key="1">
    <citation type="journal article" date="2024" name="G3 (Bethesda)">
        <title>Genome assembly of Hibiscus sabdariffa L. provides insights into metabolisms of medicinal natural products.</title>
        <authorList>
            <person name="Kim T."/>
        </authorList>
    </citation>
    <scope>NUCLEOTIDE SEQUENCE [LARGE SCALE GENOMIC DNA]</scope>
    <source>
        <strain evidence="2">TK-2024</strain>
        <tissue evidence="2">Old leaves</tissue>
    </source>
</reference>
<evidence type="ECO:0000313" key="3">
    <source>
        <dbReference type="Proteomes" id="UP001472677"/>
    </source>
</evidence>
<feature type="region of interest" description="Disordered" evidence="1">
    <location>
        <begin position="1"/>
        <end position="23"/>
    </location>
</feature>
<dbReference type="Proteomes" id="UP001472677">
    <property type="component" value="Unassembled WGS sequence"/>
</dbReference>
<organism evidence="2 3">
    <name type="scientific">Hibiscus sabdariffa</name>
    <name type="common">roselle</name>
    <dbReference type="NCBI Taxonomy" id="183260"/>
    <lineage>
        <taxon>Eukaryota</taxon>
        <taxon>Viridiplantae</taxon>
        <taxon>Streptophyta</taxon>
        <taxon>Embryophyta</taxon>
        <taxon>Tracheophyta</taxon>
        <taxon>Spermatophyta</taxon>
        <taxon>Magnoliopsida</taxon>
        <taxon>eudicotyledons</taxon>
        <taxon>Gunneridae</taxon>
        <taxon>Pentapetalae</taxon>
        <taxon>rosids</taxon>
        <taxon>malvids</taxon>
        <taxon>Malvales</taxon>
        <taxon>Malvaceae</taxon>
        <taxon>Malvoideae</taxon>
        <taxon>Hibiscus</taxon>
    </lineage>
</organism>